<feature type="region of interest" description="Disordered" evidence="1">
    <location>
        <begin position="31"/>
        <end position="195"/>
    </location>
</feature>
<keyword evidence="3" id="KW-1185">Reference proteome</keyword>
<evidence type="ECO:0000256" key="1">
    <source>
        <dbReference type="SAM" id="MobiDB-lite"/>
    </source>
</evidence>
<evidence type="ECO:0000313" key="2">
    <source>
        <dbReference type="EMBL" id="ETO08879.1"/>
    </source>
</evidence>
<proteinExistence type="predicted"/>
<sequence length="195" mass="22843">MYVLKMKWTGTQMSVAEKAKGMYAELEKLEKRREKGALDEGSEASDKEKEEELKQQIEIDDKLSKAQKKKELRTQSRQAKNKNENGDNEEERSTDEEKDSIHDSEKDEEMSQHKNDLKQLHAMENAFALAEQSGESSSNDEDQQMNENDEFEHIKKYQHPKRDAVFTGLQTNDTNETEQKHERQELPWKMLCDMT</sequence>
<dbReference type="AlphaFoldDB" id="X6M4R3"/>
<reference evidence="2 3" key="1">
    <citation type="journal article" date="2013" name="Curr. Biol.">
        <title>The Genome of the Foraminiferan Reticulomyxa filosa.</title>
        <authorList>
            <person name="Glockner G."/>
            <person name="Hulsmann N."/>
            <person name="Schleicher M."/>
            <person name="Noegel A.A."/>
            <person name="Eichinger L."/>
            <person name="Gallinger C."/>
            <person name="Pawlowski J."/>
            <person name="Sierra R."/>
            <person name="Euteneuer U."/>
            <person name="Pillet L."/>
            <person name="Moustafa A."/>
            <person name="Platzer M."/>
            <person name="Groth M."/>
            <person name="Szafranski K."/>
            <person name="Schliwa M."/>
        </authorList>
    </citation>
    <scope>NUCLEOTIDE SEQUENCE [LARGE SCALE GENOMIC DNA]</scope>
</reference>
<comment type="caution">
    <text evidence="2">The sequence shown here is derived from an EMBL/GenBank/DDBJ whole genome shotgun (WGS) entry which is preliminary data.</text>
</comment>
<name>X6M4R3_RETFI</name>
<organism evidence="2 3">
    <name type="scientific">Reticulomyxa filosa</name>
    <dbReference type="NCBI Taxonomy" id="46433"/>
    <lineage>
        <taxon>Eukaryota</taxon>
        <taxon>Sar</taxon>
        <taxon>Rhizaria</taxon>
        <taxon>Retaria</taxon>
        <taxon>Foraminifera</taxon>
        <taxon>Monothalamids</taxon>
        <taxon>Reticulomyxidae</taxon>
        <taxon>Reticulomyxa</taxon>
    </lineage>
</organism>
<feature type="compositionally biased region" description="Basic and acidic residues" evidence="1">
    <location>
        <begin position="99"/>
        <end position="121"/>
    </location>
</feature>
<protein>
    <submittedName>
        <fullName evidence="2">Uncharacterized protein</fullName>
    </submittedName>
</protein>
<gene>
    <name evidence="2" type="ORF">RFI_28509</name>
</gene>
<feature type="compositionally biased region" description="Basic and acidic residues" evidence="1">
    <location>
        <begin position="177"/>
        <end position="186"/>
    </location>
</feature>
<feature type="compositionally biased region" description="Acidic residues" evidence="1">
    <location>
        <begin position="86"/>
        <end position="98"/>
    </location>
</feature>
<dbReference type="EMBL" id="ASPP01024601">
    <property type="protein sequence ID" value="ETO08879.1"/>
    <property type="molecule type" value="Genomic_DNA"/>
</dbReference>
<accession>X6M4R3</accession>
<dbReference type="Proteomes" id="UP000023152">
    <property type="component" value="Unassembled WGS sequence"/>
</dbReference>
<feature type="compositionally biased region" description="Basic and acidic residues" evidence="1">
    <location>
        <begin position="31"/>
        <end position="64"/>
    </location>
</feature>
<feature type="compositionally biased region" description="Acidic residues" evidence="1">
    <location>
        <begin position="138"/>
        <end position="150"/>
    </location>
</feature>
<feature type="compositionally biased region" description="Basic and acidic residues" evidence="1">
    <location>
        <begin position="151"/>
        <end position="164"/>
    </location>
</feature>
<evidence type="ECO:0000313" key="3">
    <source>
        <dbReference type="Proteomes" id="UP000023152"/>
    </source>
</evidence>